<gene>
    <name evidence="1" type="ORF">BELL_0254g00120</name>
</gene>
<accession>A0A4Z1K0T1</accession>
<reference evidence="1 2" key="1">
    <citation type="submission" date="2017-12" db="EMBL/GenBank/DDBJ databases">
        <title>Comparative genomics of Botrytis spp.</title>
        <authorList>
            <person name="Valero-Jimenez C.A."/>
            <person name="Tapia P."/>
            <person name="Veloso J."/>
            <person name="Silva-Moreno E."/>
            <person name="Staats M."/>
            <person name="Valdes J.H."/>
            <person name="Van Kan J.A.L."/>
        </authorList>
    </citation>
    <scope>NUCLEOTIDE SEQUENCE [LARGE SCALE GENOMIC DNA]</scope>
    <source>
        <strain evidence="1 2">Be9601</strain>
    </source>
</reference>
<sequence>MDSHQRYRLADTLNPLTYSERLFILELCLSDNRSNLQRVSYHLEILRERRWPTERSELQIFQEWKRQLEESKHELRQIRDCHRMMMEPERSSSQQSETATRDENRWAIFLRRFGIIV</sequence>
<protein>
    <submittedName>
        <fullName evidence="1">Uncharacterized protein</fullName>
    </submittedName>
</protein>
<name>A0A4Z1K0T1_9HELO</name>
<evidence type="ECO:0000313" key="1">
    <source>
        <dbReference type="EMBL" id="TGO74827.1"/>
    </source>
</evidence>
<keyword evidence="2" id="KW-1185">Reference proteome</keyword>
<evidence type="ECO:0000313" key="2">
    <source>
        <dbReference type="Proteomes" id="UP000297229"/>
    </source>
</evidence>
<proteinExistence type="predicted"/>
<dbReference type="AlphaFoldDB" id="A0A4Z1K0T1"/>
<dbReference type="Proteomes" id="UP000297229">
    <property type="component" value="Unassembled WGS sequence"/>
</dbReference>
<dbReference type="EMBL" id="PQXM01000253">
    <property type="protein sequence ID" value="TGO74827.1"/>
    <property type="molecule type" value="Genomic_DNA"/>
</dbReference>
<organism evidence="1 2">
    <name type="scientific">Botrytis elliptica</name>
    <dbReference type="NCBI Taxonomy" id="278938"/>
    <lineage>
        <taxon>Eukaryota</taxon>
        <taxon>Fungi</taxon>
        <taxon>Dikarya</taxon>
        <taxon>Ascomycota</taxon>
        <taxon>Pezizomycotina</taxon>
        <taxon>Leotiomycetes</taxon>
        <taxon>Helotiales</taxon>
        <taxon>Sclerotiniaceae</taxon>
        <taxon>Botrytis</taxon>
    </lineage>
</organism>
<comment type="caution">
    <text evidence="1">The sequence shown here is derived from an EMBL/GenBank/DDBJ whole genome shotgun (WGS) entry which is preliminary data.</text>
</comment>